<dbReference type="Gene3D" id="3.20.20.80">
    <property type="entry name" value="Glycosidases"/>
    <property type="match status" value="1"/>
</dbReference>
<dbReference type="InterPro" id="IPR059177">
    <property type="entry name" value="GH29D-like_dom"/>
</dbReference>
<dbReference type="EMBL" id="FRFD01000011">
    <property type="protein sequence ID" value="SHO52488.1"/>
    <property type="molecule type" value="Genomic_DNA"/>
</dbReference>
<reference evidence="9 10" key="1">
    <citation type="submission" date="2016-12" db="EMBL/GenBank/DDBJ databases">
        <authorList>
            <person name="Song W.-J."/>
            <person name="Kurnit D.M."/>
        </authorList>
    </citation>
    <scope>NUCLEOTIDE SEQUENCE [LARGE SCALE GENOMIC DNA]</scope>
    <source>
        <strain evidence="9 10">DSM 12503</strain>
    </source>
</reference>
<dbReference type="GO" id="GO:0005975">
    <property type="term" value="P:carbohydrate metabolic process"/>
    <property type="evidence" value="ECO:0007669"/>
    <property type="project" value="InterPro"/>
</dbReference>
<evidence type="ECO:0000256" key="6">
    <source>
        <dbReference type="RuleBase" id="RU004453"/>
    </source>
</evidence>
<dbReference type="InterPro" id="IPR050542">
    <property type="entry name" value="Glycosyl_Hydrlase18_Chitinase"/>
</dbReference>
<feature type="domain" description="GH18" evidence="8">
    <location>
        <begin position="262"/>
        <end position="585"/>
    </location>
</feature>
<keyword evidence="2 5" id="KW-0378">Hydrolase</keyword>
<dbReference type="GO" id="GO:0005576">
    <property type="term" value="C:extracellular region"/>
    <property type="evidence" value="ECO:0007669"/>
    <property type="project" value="InterPro"/>
</dbReference>
<dbReference type="InterPro" id="IPR001223">
    <property type="entry name" value="Glyco_hydro18_cat"/>
</dbReference>
<dbReference type="InterPro" id="IPR017853">
    <property type="entry name" value="GH"/>
</dbReference>
<evidence type="ECO:0000256" key="3">
    <source>
        <dbReference type="ARBA" id="ARBA00023277"/>
    </source>
</evidence>
<evidence type="ECO:0000256" key="4">
    <source>
        <dbReference type="ARBA" id="ARBA00023295"/>
    </source>
</evidence>
<evidence type="ECO:0000256" key="7">
    <source>
        <dbReference type="SAM" id="SignalP"/>
    </source>
</evidence>
<comment type="similarity">
    <text evidence="6">Belongs to the glycosyl hydrolase 18 family.</text>
</comment>
<gene>
    <name evidence="9" type="ORF">SAMN02745217_03676</name>
</gene>
<dbReference type="RefSeq" id="WP_073590321.1">
    <property type="nucleotide sequence ID" value="NZ_FRFD01000011.1"/>
</dbReference>
<dbReference type="InterPro" id="IPR001579">
    <property type="entry name" value="Glyco_hydro_18_chit_AS"/>
</dbReference>
<dbReference type="PANTHER" id="PTHR45708:SF49">
    <property type="entry name" value="ENDOCHITINASE"/>
    <property type="match status" value="1"/>
</dbReference>
<dbReference type="InterPro" id="IPR011583">
    <property type="entry name" value="Chitinase_II/V-like_cat"/>
</dbReference>
<accession>A0A1M7YIY6</accession>
<dbReference type="PROSITE" id="PS51910">
    <property type="entry name" value="GH18_2"/>
    <property type="match status" value="1"/>
</dbReference>
<dbReference type="OrthoDB" id="315328at2"/>
<dbReference type="CDD" id="cd12214">
    <property type="entry name" value="ChiA1_BD"/>
    <property type="match status" value="1"/>
</dbReference>
<dbReference type="GO" id="GO:0008061">
    <property type="term" value="F:chitin binding"/>
    <property type="evidence" value="ECO:0007669"/>
    <property type="project" value="InterPro"/>
</dbReference>
<keyword evidence="4 5" id="KW-0326">Glycosidase</keyword>
<dbReference type="Proteomes" id="UP000184612">
    <property type="component" value="Unassembled WGS sequence"/>
</dbReference>
<evidence type="ECO:0000256" key="5">
    <source>
        <dbReference type="RuleBase" id="RU000489"/>
    </source>
</evidence>
<dbReference type="Pfam" id="PF13290">
    <property type="entry name" value="CHB_HEX_C_1"/>
    <property type="match status" value="2"/>
</dbReference>
<dbReference type="GO" id="GO:0008843">
    <property type="term" value="F:endochitinase activity"/>
    <property type="evidence" value="ECO:0007669"/>
    <property type="project" value="UniProtKB-EC"/>
</dbReference>
<dbReference type="GO" id="GO:0030246">
    <property type="term" value="F:carbohydrate binding"/>
    <property type="evidence" value="ECO:0007669"/>
    <property type="project" value="InterPro"/>
</dbReference>
<dbReference type="Pfam" id="PF00704">
    <property type="entry name" value="Glyco_hydro_18"/>
    <property type="match status" value="1"/>
</dbReference>
<evidence type="ECO:0000313" key="9">
    <source>
        <dbReference type="EMBL" id="SHO52488.1"/>
    </source>
</evidence>
<evidence type="ECO:0000256" key="2">
    <source>
        <dbReference type="ARBA" id="ARBA00022801"/>
    </source>
</evidence>
<proteinExistence type="inferred from homology"/>
<evidence type="ECO:0000256" key="1">
    <source>
        <dbReference type="ARBA" id="ARBA00012729"/>
    </source>
</evidence>
<keyword evidence="3" id="KW-0119">Carbohydrate metabolism</keyword>
<dbReference type="SMART" id="SM00495">
    <property type="entry name" value="ChtBD3"/>
    <property type="match status" value="1"/>
</dbReference>
<name>A0A1M7YIY6_9FIRM</name>
<evidence type="ECO:0000259" key="8">
    <source>
        <dbReference type="PROSITE" id="PS51910"/>
    </source>
</evidence>
<dbReference type="PROSITE" id="PS01095">
    <property type="entry name" value="GH18_1"/>
    <property type="match status" value="1"/>
</dbReference>
<feature type="signal peptide" evidence="7">
    <location>
        <begin position="1"/>
        <end position="34"/>
    </location>
</feature>
<organism evidence="9 10">
    <name type="scientific">Anaerocolumna xylanovorans DSM 12503</name>
    <dbReference type="NCBI Taxonomy" id="1121345"/>
    <lineage>
        <taxon>Bacteria</taxon>
        <taxon>Bacillati</taxon>
        <taxon>Bacillota</taxon>
        <taxon>Clostridia</taxon>
        <taxon>Lachnospirales</taxon>
        <taxon>Lachnospiraceae</taxon>
        <taxon>Anaerocolumna</taxon>
    </lineage>
</organism>
<protein>
    <recommendedName>
        <fullName evidence="1">chitinase</fullName>
        <ecNumber evidence="1">3.2.1.14</ecNumber>
    </recommendedName>
</protein>
<dbReference type="Pfam" id="PF02839">
    <property type="entry name" value="CBM_5_12"/>
    <property type="match status" value="1"/>
</dbReference>
<dbReference type="PANTHER" id="PTHR45708">
    <property type="entry name" value="ENDOCHITINASE"/>
    <property type="match status" value="1"/>
</dbReference>
<dbReference type="InterPro" id="IPR036573">
    <property type="entry name" value="CBM_sf_5/12"/>
</dbReference>
<keyword evidence="7" id="KW-0732">Signal</keyword>
<dbReference type="Gene3D" id="2.10.10.20">
    <property type="entry name" value="Carbohydrate-binding module superfamily 5/12"/>
    <property type="match status" value="1"/>
</dbReference>
<evidence type="ECO:0000313" key="10">
    <source>
        <dbReference type="Proteomes" id="UP000184612"/>
    </source>
</evidence>
<dbReference type="EC" id="3.2.1.14" evidence="1"/>
<dbReference type="STRING" id="1121345.SAMN02745217_03676"/>
<dbReference type="SMART" id="SM00636">
    <property type="entry name" value="Glyco_18"/>
    <property type="match status" value="1"/>
</dbReference>
<dbReference type="SUPFAM" id="SSF51445">
    <property type="entry name" value="(Trans)glycosidases"/>
    <property type="match status" value="1"/>
</dbReference>
<feature type="chain" id="PRO_5013223887" description="chitinase" evidence="7">
    <location>
        <begin position="35"/>
        <end position="585"/>
    </location>
</feature>
<sequence length="585" mass="61639">MKVNNKNSARKLLSLFLGLVLIFSTLSFSNQAAAADKGTWAPNTTYAAGDVVTYNGSTFTCVQGHTSLPGWEPSNAPALWKAGGTSAVATPTFDPAPGTYSTPTTTVSISCSTTGATIRYTTDGTTPTSSSTAYTGPISISTDTSIKAYASKPGMNDSSVASAAYIITYNPLQVSTPNFQPAGGTYSSPLTVNLSCSTSGATIRYTTDGTTPTDTSPVYSVPIPVDSGTKTIKAIGTKSGMVNSAVVTSTYTISPIPPLGGKLLVGYWHNFDNNLTPVIQLKNVSTKWDVINVAFADIAYDGTVSFTPYNVTDASFISDVSYLKGLGKKVVLSLGGQNGALSLPDSASKTRFTNSLIAAIDKYGFDGVDIDIETGIALTGGDSDFKNPATPTIVNLISALKTVCAKYGSGFTLSMAPEIAYVQGGITAYGGPWGAYLPIIYGLRNELTYIHVQHYNCGGNTALDGKSYNQGTADFEVAMAEMLLKGFPVAGNSNNMFPALNQNQVMIGIPAASGAAPSGGYIRPSEMKKALDYLMKGISYGGTYKLQNTSGYSGFRGLMTWSVNWDAQNSYEFTNNYRPYFDELK</sequence>
<dbReference type="CDD" id="cd02871">
    <property type="entry name" value="GH18_chitinase_D-like"/>
    <property type="match status" value="1"/>
</dbReference>
<keyword evidence="10" id="KW-1185">Reference proteome</keyword>
<dbReference type="InterPro" id="IPR003610">
    <property type="entry name" value="CBM5/12"/>
</dbReference>
<dbReference type="AlphaFoldDB" id="A0A1M7YIY6"/>
<dbReference type="SUPFAM" id="SSF51055">
    <property type="entry name" value="Carbohydrate binding domain"/>
    <property type="match status" value="1"/>
</dbReference>